<feature type="compositionally biased region" description="Low complexity" evidence="7">
    <location>
        <begin position="53"/>
        <end position="84"/>
    </location>
</feature>
<sequence>MSDDKLEMTVPSIGHDDKLKTNLSPSSPSPTSSPSTTQVTLTKLGSLTNRILSPSNINSSPISTNSSHISPIKSSCNNSSSSSSSIRRTFNICDILAKPSSTVDSNNNTRLNHLIKKPKAHRLNNYTKIILEQKNDSTNHKSIYSHSDNDDDYDDEHHGSISDCDVSDGCLSEADDKIHDDDLNASISDGDKSKSSTSSTADKPSKPRRARTAFTYEQLVALENKFKQTRYLSVCERLNLALSLSLTETQVKIWFQNRRTKWKKQNPGLDVNSPTIPTSVGSSSVGMHSAAAAAYVACAASFYNSQQQQQVGGSSSTNSSATNPYPLISPLYAASLYANARKFT</sequence>
<keyword evidence="16" id="KW-1185">Reference proteome</keyword>
<dbReference type="AlphaFoldDB" id="A0A818GTG0"/>
<comment type="subcellular location">
    <subcellularLocation>
        <location evidence="1 5 6">Nucleus</location>
    </subcellularLocation>
</comment>
<feature type="region of interest" description="Disordered" evidence="7">
    <location>
        <begin position="139"/>
        <end position="160"/>
    </location>
</feature>
<dbReference type="Pfam" id="PF00046">
    <property type="entry name" value="Homeodomain"/>
    <property type="match status" value="1"/>
</dbReference>
<dbReference type="EMBL" id="CAJNOL010001892">
    <property type="protein sequence ID" value="CAF1434143.1"/>
    <property type="molecule type" value="Genomic_DNA"/>
</dbReference>
<feature type="region of interest" description="Disordered" evidence="7">
    <location>
        <begin position="181"/>
        <end position="210"/>
    </location>
</feature>
<dbReference type="Proteomes" id="UP000663870">
    <property type="component" value="Unassembled WGS sequence"/>
</dbReference>
<evidence type="ECO:0000256" key="4">
    <source>
        <dbReference type="ARBA" id="ARBA00023242"/>
    </source>
</evidence>
<dbReference type="CDD" id="cd00086">
    <property type="entry name" value="homeodomain"/>
    <property type="match status" value="1"/>
</dbReference>
<keyword evidence="2 5" id="KW-0238">DNA-binding</keyword>
<dbReference type="OrthoDB" id="6159439at2759"/>
<dbReference type="FunFam" id="1.10.10.60:FF:000836">
    <property type="match status" value="1"/>
</dbReference>
<dbReference type="Proteomes" id="UP000663823">
    <property type="component" value="Unassembled WGS sequence"/>
</dbReference>
<dbReference type="InterPro" id="IPR001356">
    <property type="entry name" value="HD"/>
</dbReference>
<evidence type="ECO:0000313" key="16">
    <source>
        <dbReference type="Proteomes" id="UP000663870"/>
    </source>
</evidence>
<dbReference type="SUPFAM" id="SSF46689">
    <property type="entry name" value="Homeodomain-like"/>
    <property type="match status" value="1"/>
</dbReference>
<evidence type="ECO:0000313" key="15">
    <source>
        <dbReference type="Proteomes" id="UP000663823"/>
    </source>
</evidence>
<dbReference type="PANTHER" id="PTHR24340:SF37">
    <property type="entry name" value="HOMEOBOX PROTEIN SLOU"/>
    <property type="match status" value="1"/>
</dbReference>
<dbReference type="InterPro" id="IPR050394">
    <property type="entry name" value="Homeobox_NK-like"/>
</dbReference>
<evidence type="ECO:0000313" key="11">
    <source>
        <dbReference type="EMBL" id="CAF1260578.1"/>
    </source>
</evidence>
<dbReference type="GO" id="GO:0000981">
    <property type="term" value="F:DNA-binding transcription factor activity, RNA polymerase II-specific"/>
    <property type="evidence" value="ECO:0007669"/>
    <property type="project" value="InterPro"/>
</dbReference>
<dbReference type="Proteomes" id="UP000663874">
    <property type="component" value="Unassembled WGS sequence"/>
</dbReference>
<feature type="region of interest" description="Disordered" evidence="7">
    <location>
        <begin position="1"/>
        <end position="39"/>
    </location>
</feature>
<evidence type="ECO:0000313" key="14">
    <source>
        <dbReference type="EMBL" id="CAF3571406.1"/>
    </source>
</evidence>
<keyword evidence="4 5" id="KW-0539">Nucleus</keyword>
<protein>
    <recommendedName>
        <fullName evidence="8">Homeobox domain-containing protein</fullName>
    </recommendedName>
</protein>
<dbReference type="EMBL" id="CAJOAX010000064">
    <property type="protein sequence ID" value="CAF3497219.1"/>
    <property type="molecule type" value="Genomic_DNA"/>
</dbReference>
<dbReference type="PROSITE" id="PS50071">
    <property type="entry name" value="HOMEOBOX_2"/>
    <property type="match status" value="1"/>
</dbReference>
<dbReference type="PRINTS" id="PR00024">
    <property type="entry name" value="HOMEOBOX"/>
</dbReference>
<feature type="domain" description="Homeobox" evidence="8">
    <location>
        <begin position="205"/>
        <end position="265"/>
    </location>
</feature>
<feature type="compositionally biased region" description="Low complexity" evidence="7">
    <location>
        <begin position="24"/>
        <end position="37"/>
    </location>
</feature>
<dbReference type="Proteomes" id="UP000663882">
    <property type="component" value="Unassembled WGS sequence"/>
</dbReference>
<dbReference type="EMBL" id="CAJNOU010001855">
    <property type="protein sequence ID" value="CAF1260578.1"/>
    <property type="molecule type" value="Genomic_DNA"/>
</dbReference>
<proteinExistence type="predicted"/>
<accession>A0A818GTG0</accession>
<feature type="DNA-binding region" description="Homeobox" evidence="5">
    <location>
        <begin position="207"/>
        <end position="266"/>
    </location>
</feature>
<evidence type="ECO:0000256" key="2">
    <source>
        <dbReference type="ARBA" id="ARBA00023125"/>
    </source>
</evidence>
<dbReference type="EMBL" id="CAJNOH010000173">
    <property type="protein sequence ID" value="CAF0926382.1"/>
    <property type="molecule type" value="Genomic_DNA"/>
</dbReference>
<dbReference type="Proteomes" id="UP000663889">
    <property type="component" value="Unassembled WGS sequence"/>
</dbReference>
<evidence type="ECO:0000259" key="8">
    <source>
        <dbReference type="PROSITE" id="PS50071"/>
    </source>
</evidence>
<dbReference type="EMBL" id="CAJOBE010000111">
    <property type="protein sequence ID" value="CAF3571406.1"/>
    <property type="molecule type" value="Genomic_DNA"/>
</dbReference>
<dbReference type="GO" id="GO:0005634">
    <property type="term" value="C:nucleus"/>
    <property type="evidence" value="ECO:0007669"/>
    <property type="project" value="UniProtKB-SubCell"/>
</dbReference>
<feature type="region of interest" description="Disordered" evidence="7">
    <location>
        <begin position="51"/>
        <end position="84"/>
    </location>
</feature>
<dbReference type="Gene3D" id="1.10.10.60">
    <property type="entry name" value="Homeodomain-like"/>
    <property type="match status" value="1"/>
</dbReference>
<evidence type="ECO:0000256" key="5">
    <source>
        <dbReference type="PROSITE-ProRule" id="PRU00108"/>
    </source>
</evidence>
<name>A0A818GTG0_9BILA</name>
<dbReference type="PROSITE" id="PS00027">
    <property type="entry name" value="HOMEOBOX_1"/>
    <property type="match status" value="1"/>
</dbReference>
<keyword evidence="3 5" id="KW-0371">Homeobox</keyword>
<evidence type="ECO:0000313" key="10">
    <source>
        <dbReference type="EMBL" id="CAF1003987.1"/>
    </source>
</evidence>
<dbReference type="EMBL" id="CAJNOO010000660">
    <property type="protein sequence ID" value="CAF1003987.1"/>
    <property type="molecule type" value="Genomic_DNA"/>
</dbReference>
<dbReference type="InterPro" id="IPR020479">
    <property type="entry name" value="HD_metazoa"/>
</dbReference>
<evidence type="ECO:0000256" key="7">
    <source>
        <dbReference type="SAM" id="MobiDB-lite"/>
    </source>
</evidence>
<evidence type="ECO:0000256" key="1">
    <source>
        <dbReference type="ARBA" id="ARBA00004123"/>
    </source>
</evidence>
<comment type="caution">
    <text evidence="13">The sequence shown here is derived from an EMBL/GenBank/DDBJ whole genome shotgun (WGS) entry which is preliminary data.</text>
</comment>
<dbReference type="Proteomes" id="UP000663854">
    <property type="component" value="Unassembled WGS sequence"/>
</dbReference>
<evidence type="ECO:0000256" key="6">
    <source>
        <dbReference type="RuleBase" id="RU000682"/>
    </source>
</evidence>
<gene>
    <name evidence="14" type="ORF">FNK824_LOCUS1966</name>
    <name evidence="12" type="ORF">JXQ802_LOCUS36609</name>
    <name evidence="13" type="ORF">OTI717_LOCUS1491</name>
    <name evidence="9" type="ORF">PYM288_LOCUS10811</name>
    <name evidence="10" type="ORF">RFH988_LOCUS14325</name>
    <name evidence="11" type="ORF">SEV965_LOCUS24218</name>
</gene>
<evidence type="ECO:0000313" key="9">
    <source>
        <dbReference type="EMBL" id="CAF0926382.1"/>
    </source>
</evidence>
<evidence type="ECO:0000313" key="12">
    <source>
        <dbReference type="EMBL" id="CAF1434143.1"/>
    </source>
</evidence>
<reference evidence="13" key="1">
    <citation type="submission" date="2021-02" db="EMBL/GenBank/DDBJ databases">
        <authorList>
            <person name="Nowell W R."/>
        </authorList>
    </citation>
    <scope>NUCLEOTIDE SEQUENCE</scope>
</reference>
<dbReference type="InterPro" id="IPR017970">
    <property type="entry name" value="Homeobox_CS"/>
</dbReference>
<dbReference type="GO" id="GO:0030154">
    <property type="term" value="P:cell differentiation"/>
    <property type="evidence" value="ECO:0007669"/>
    <property type="project" value="TreeGrafter"/>
</dbReference>
<evidence type="ECO:0000313" key="13">
    <source>
        <dbReference type="EMBL" id="CAF3497219.1"/>
    </source>
</evidence>
<organism evidence="13 15">
    <name type="scientific">Rotaria sordida</name>
    <dbReference type="NCBI Taxonomy" id="392033"/>
    <lineage>
        <taxon>Eukaryota</taxon>
        <taxon>Metazoa</taxon>
        <taxon>Spiralia</taxon>
        <taxon>Gnathifera</taxon>
        <taxon>Rotifera</taxon>
        <taxon>Eurotatoria</taxon>
        <taxon>Bdelloidea</taxon>
        <taxon>Philodinida</taxon>
        <taxon>Philodinidae</taxon>
        <taxon>Rotaria</taxon>
    </lineage>
</organism>
<dbReference type="PANTHER" id="PTHR24340">
    <property type="entry name" value="HOMEOBOX PROTEIN NKX"/>
    <property type="match status" value="1"/>
</dbReference>
<dbReference type="SMART" id="SM00389">
    <property type="entry name" value="HOX"/>
    <property type="match status" value="1"/>
</dbReference>
<evidence type="ECO:0000256" key="3">
    <source>
        <dbReference type="ARBA" id="ARBA00023155"/>
    </source>
</evidence>
<dbReference type="GO" id="GO:0000978">
    <property type="term" value="F:RNA polymerase II cis-regulatory region sequence-specific DNA binding"/>
    <property type="evidence" value="ECO:0007669"/>
    <property type="project" value="TreeGrafter"/>
</dbReference>
<dbReference type="InterPro" id="IPR009057">
    <property type="entry name" value="Homeodomain-like_sf"/>
</dbReference>